<dbReference type="PROSITE" id="PS50152">
    <property type="entry name" value="25A_SYNTH_3"/>
    <property type="match status" value="1"/>
</dbReference>
<dbReference type="CDD" id="cd05403">
    <property type="entry name" value="NT_KNTase_like"/>
    <property type="match status" value="1"/>
</dbReference>
<evidence type="ECO:0000259" key="1">
    <source>
        <dbReference type="Pfam" id="PF01909"/>
    </source>
</evidence>
<dbReference type="SUPFAM" id="SSF81301">
    <property type="entry name" value="Nucleotidyltransferase"/>
    <property type="match status" value="1"/>
</dbReference>
<organism evidence="2 3">
    <name type="scientific">Vibrio comitans NBRC 102076</name>
    <dbReference type="NCBI Taxonomy" id="1219078"/>
    <lineage>
        <taxon>Bacteria</taxon>
        <taxon>Pseudomonadati</taxon>
        <taxon>Pseudomonadota</taxon>
        <taxon>Gammaproteobacteria</taxon>
        <taxon>Vibrionales</taxon>
        <taxon>Vibrionaceae</taxon>
        <taxon>Vibrio</taxon>
    </lineage>
</organism>
<dbReference type="AlphaFoldDB" id="A0A4Y3IQX2"/>
<dbReference type="Proteomes" id="UP000318242">
    <property type="component" value="Unassembled WGS sequence"/>
</dbReference>
<comment type="caution">
    <text evidence="2">The sequence shown here is derived from an EMBL/GenBank/DDBJ whole genome shotgun (WGS) entry which is preliminary data.</text>
</comment>
<sequence length="263" mass="29596">MPRGGLNMSAQGNGLDERGYIINSCSLDNIQPEFNTVVNAVIDELCLCFPDRIDGIYLYGSVPRGTAKVGKSDLDVSIVFKDAVTNADNEALCSISSSIAKSHHQVSKLDLDPGCMQNILLPQEKYHWQFWLRHCCCCVWGNDLSRHFPQQKPSLHIARALNGDVDVFLEQMTGKFARMSENEISRVLGKKLLRSAYYLIAEQDGSWHTEIAICAEVARKHYPQHKDDIQLAYQLAIGHLVSKEKAFVLYNRLREPLNAGFIK</sequence>
<feature type="domain" description="Polymerase nucleotidyl transferase" evidence="1">
    <location>
        <begin position="47"/>
        <end position="94"/>
    </location>
</feature>
<dbReference type="GO" id="GO:0016779">
    <property type="term" value="F:nucleotidyltransferase activity"/>
    <property type="evidence" value="ECO:0007669"/>
    <property type="project" value="InterPro"/>
</dbReference>
<reference evidence="2 3" key="1">
    <citation type="submission" date="2019-06" db="EMBL/GenBank/DDBJ databases">
        <title>Whole genome shotgun sequence of Vibrio comitans NBRC 102076.</title>
        <authorList>
            <person name="Hosoyama A."/>
            <person name="Uohara A."/>
            <person name="Ohji S."/>
            <person name="Ichikawa N."/>
        </authorList>
    </citation>
    <scope>NUCLEOTIDE SEQUENCE [LARGE SCALE GENOMIC DNA]</scope>
    <source>
        <strain evidence="2 3">NBRC 102076</strain>
    </source>
</reference>
<dbReference type="InterPro" id="IPR043519">
    <property type="entry name" value="NT_sf"/>
</dbReference>
<accession>A0A4Y3IQX2</accession>
<dbReference type="EMBL" id="BJLH01000010">
    <property type="protein sequence ID" value="GEA61160.1"/>
    <property type="molecule type" value="Genomic_DNA"/>
</dbReference>
<evidence type="ECO:0000313" key="2">
    <source>
        <dbReference type="EMBL" id="GEA61160.1"/>
    </source>
</evidence>
<proteinExistence type="predicted"/>
<name>A0A4Y3IQX2_9VIBR</name>
<keyword evidence="2" id="KW-0808">Transferase</keyword>
<dbReference type="Pfam" id="PF01909">
    <property type="entry name" value="NTP_transf_2"/>
    <property type="match status" value="1"/>
</dbReference>
<dbReference type="Gene3D" id="3.30.460.10">
    <property type="entry name" value="Beta Polymerase, domain 2"/>
    <property type="match status" value="1"/>
</dbReference>
<gene>
    <name evidence="2" type="ORF">VCO01S_23530</name>
</gene>
<dbReference type="InterPro" id="IPR002934">
    <property type="entry name" value="Polymerase_NTP_transf_dom"/>
</dbReference>
<keyword evidence="3" id="KW-1185">Reference proteome</keyword>
<evidence type="ECO:0000313" key="3">
    <source>
        <dbReference type="Proteomes" id="UP000318242"/>
    </source>
</evidence>
<protein>
    <submittedName>
        <fullName evidence="2">Nucleotidyltransferase</fullName>
    </submittedName>
</protein>